<reference evidence="5 6" key="1">
    <citation type="journal article" date="2014" name="Int. J. Syst. Evol. Microbiol.">
        <title>Fulvimonas yonginensis sp. nov., isolated from greenhouse soil, and emended description of the genus Fulvimonas.</title>
        <authorList>
            <person name="Ahn J.H."/>
            <person name="Kim S.J."/>
            <person name="Weon H.Y."/>
            <person name="Hong S.B."/>
            <person name="Seok S.J."/>
            <person name="Kwon S.W."/>
        </authorList>
    </citation>
    <scope>NUCLEOTIDE SEQUENCE [LARGE SCALE GENOMIC DNA]</scope>
    <source>
        <strain evidence="5 6">KACC 16952</strain>
    </source>
</reference>
<dbReference type="PANTHER" id="PTHR43464:SF19">
    <property type="entry name" value="UBIQUINONE BIOSYNTHESIS O-METHYLTRANSFERASE, MITOCHONDRIAL"/>
    <property type="match status" value="1"/>
</dbReference>
<evidence type="ECO:0000256" key="3">
    <source>
        <dbReference type="ARBA" id="ARBA00022691"/>
    </source>
</evidence>
<dbReference type="RefSeq" id="WP_336808699.1">
    <property type="nucleotide sequence ID" value="NZ_JBBBNY010000014.1"/>
</dbReference>
<keyword evidence="2" id="KW-0808">Transferase</keyword>
<evidence type="ECO:0000256" key="1">
    <source>
        <dbReference type="ARBA" id="ARBA00022603"/>
    </source>
</evidence>
<accession>A0ABU8JFW3</accession>
<dbReference type="EMBL" id="JBBBNY010000014">
    <property type="protein sequence ID" value="MEI7038056.1"/>
    <property type="molecule type" value="Genomic_DNA"/>
</dbReference>
<keyword evidence="1 5" id="KW-0489">Methyltransferase</keyword>
<dbReference type="CDD" id="cd02440">
    <property type="entry name" value="AdoMet_MTases"/>
    <property type="match status" value="1"/>
</dbReference>
<dbReference type="Gene3D" id="3.40.50.150">
    <property type="entry name" value="Vaccinia Virus protein VP39"/>
    <property type="match status" value="1"/>
</dbReference>
<dbReference type="InterPro" id="IPR013216">
    <property type="entry name" value="Methyltransf_11"/>
</dbReference>
<gene>
    <name evidence="5" type="ORF">WAT24_14910</name>
</gene>
<dbReference type="SUPFAM" id="SSF53335">
    <property type="entry name" value="S-adenosyl-L-methionine-dependent methyltransferases"/>
    <property type="match status" value="1"/>
</dbReference>
<keyword evidence="3" id="KW-0949">S-adenosyl-L-methionine</keyword>
<keyword evidence="6" id="KW-1185">Reference proteome</keyword>
<dbReference type="GO" id="GO:0032259">
    <property type="term" value="P:methylation"/>
    <property type="evidence" value="ECO:0007669"/>
    <property type="project" value="UniProtKB-KW"/>
</dbReference>
<evidence type="ECO:0000256" key="2">
    <source>
        <dbReference type="ARBA" id="ARBA00022679"/>
    </source>
</evidence>
<dbReference type="Proteomes" id="UP001381174">
    <property type="component" value="Unassembled WGS sequence"/>
</dbReference>
<comment type="caution">
    <text evidence="5">The sequence shown here is derived from an EMBL/GenBank/DDBJ whole genome shotgun (WGS) entry which is preliminary data.</text>
</comment>
<organism evidence="5 6">
    <name type="scientific">Fulvimonas yonginensis</name>
    <dbReference type="NCBI Taxonomy" id="1495200"/>
    <lineage>
        <taxon>Bacteria</taxon>
        <taxon>Pseudomonadati</taxon>
        <taxon>Pseudomonadota</taxon>
        <taxon>Gammaproteobacteria</taxon>
        <taxon>Lysobacterales</taxon>
        <taxon>Rhodanobacteraceae</taxon>
        <taxon>Fulvimonas</taxon>
    </lineage>
</organism>
<dbReference type="PANTHER" id="PTHR43464">
    <property type="entry name" value="METHYLTRANSFERASE"/>
    <property type="match status" value="1"/>
</dbReference>
<sequence>MSGPERDPEQAILQAWQCNAAPWTRAVRGAAIASRRLVTDAAILAAVARRRPRTAIDLGCGEGWLAHALARDGIAVLGIDAVPALVAAAEAGGPGRFRVLDYDAIAAGMLDERADVAVCNFSLLGGASVDALLRAMPRLLEPGGALVVQTLHPAAACGEQPYRDGWREGSWAGCGEGFAEAAPWYFRTFAGWLASFRAAGLQLIDLVEPLHPETARPASVIFTLGLCDQVLGAAAES</sequence>
<protein>
    <submittedName>
        <fullName evidence="5">Methyltransferase domain-containing protein</fullName>
    </submittedName>
</protein>
<feature type="domain" description="Methyltransferase type 11" evidence="4">
    <location>
        <begin position="57"/>
        <end position="148"/>
    </location>
</feature>
<evidence type="ECO:0000313" key="5">
    <source>
        <dbReference type="EMBL" id="MEI7038056.1"/>
    </source>
</evidence>
<evidence type="ECO:0000259" key="4">
    <source>
        <dbReference type="Pfam" id="PF08241"/>
    </source>
</evidence>
<name>A0ABU8JFW3_9GAMM</name>
<dbReference type="InterPro" id="IPR029063">
    <property type="entry name" value="SAM-dependent_MTases_sf"/>
</dbReference>
<dbReference type="GO" id="GO:0008168">
    <property type="term" value="F:methyltransferase activity"/>
    <property type="evidence" value="ECO:0007669"/>
    <property type="project" value="UniProtKB-KW"/>
</dbReference>
<proteinExistence type="predicted"/>
<dbReference type="Pfam" id="PF08241">
    <property type="entry name" value="Methyltransf_11"/>
    <property type="match status" value="1"/>
</dbReference>
<evidence type="ECO:0000313" key="6">
    <source>
        <dbReference type="Proteomes" id="UP001381174"/>
    </source>
</evidence>